<feature type="active site" description="Nucleophile" evidence="6">
    <location>
        <position position="511"/>
    </location>
</feature>
<keyword evidence="6" id="KW-0378">Hydrolase</keyword>
<keyword evidence="3" id="KW-0862">Zinc</keyword>
<dbReference type="OrthoDB" id="4476201at2759"/>
<dbReference type="InterPro" id="IPR002641">
    <property type="entry name" value="PNPLA_dom"/>
</dbReference>
<comment type="caution">
    <text evidence="9">The sequence shown here is derived from an EMBL/GenBank/DDBJ whole genome shotgun (WGS) entry which is preliminary data.</text>
</comment>
<feature type="active site" description="Proton acceptor" evidence="6">
    <location>
        <position position="654"/>
    </location>
</feature>
<keyword evidence="4 6" id="KW-0443">Lipid metabolism</keyword>
<keyword evidence="1" id="KW-0479">Metal-binding</keyword>
<dbReference type="GO" id="GO:0019369">
    <property type="term" value="P:arachidonate metabolic process"/>
    <property type="evidence" value="ECO:0007669"/>
    <property type="project" value="TreeGrafter"/>
</dbReference>
<accession>A0A9W4N6Q9</accession>
<dbReference type="EMBL" id="CAJVPD010000053">
    <property type="protein sequence ID" value="CAG8272590.1"/>
    <property type="molecule type" value="Genomic_DNA"/>
</dbReference>
<sequence length="942" mass="105327">MAAWIDLVCDDTGQYLVDTGRLEEIVQGMSHPKSQYPSFISFIGNGSRMKALKALFPYNNITRNGPAGLVRLHLSTTTAHTEHPVIFVESGLSVPTGLGDTESLKHSADKHRRFPISRGNHLLVPLQQQVISELVLPWTHILCLFVSTVGEIKNLQKLLGRPRGKLLIGTYPMAQVMRIVIVLTGNTTAPNSDFIELSDNELKEGFSGLNLTVLDLRGRFDLSPPAAYEPLRRLVLNEIHEIRIELSNHQLLFSASHLNALWSQHVQLGAGDTYLDCLMAARKNFPPTPAIVDCLMEFVSQAREVSCPSAEIYYFVASALLMDAYPAGMHHFKPEYVFNFLYLNSCTAVWNSQQDFDSDSSCQGLLAQFCEAFFEMSQTKSSSSIRRGALLRYRDRWGELRSTTTCFFCMCRPPEHMLSCRHSICDTCVVLVGSPSGRGEYHTDIHNCPICEQQSQITIRRLPPTKHPVVFSMDGGGIRGIIQLGLLWALQRRLGTGVSVAHIPDLWAGTSFPGLARMIFEPPSKRMQNSILARCTNWLRLLGGFMADSHYDSDNLDDILKKAVDPDRRIFDVPTAKSTGCRVVIITSRVSDGRACVWANYRGIGRRNTRAAYLFLTPRTESQNPLLCDVARCAVAAPFIFRTKSLPGFGLFQDGGVRANNPLAIALKESSIVWPSAKKPDLILSVGTGFCESTNESDTHPRIFQDRAIARMIRATVCSPSSDGNQGFYEALNCIPHHMKDDLFRLDQALPCPLPRLDDVAALARLAKLQFTVSDELVRAVLVTAFFFFELDEVPVKRHGEFDCQGSILCTRSDAKPLLNRVIIEFPGARVQTTRGHDLGSISEDDGCRICGYYRKKVRFSVSSLEEMISVVIASSTHQQRIGGFPKSMQDFLKNQQAHAQFGRPDHLIASWPPARICFCFRGKKRRIQILEPSFRQTKRRL</sequence>
<evidence type="ECO:0000259" key="7">
    <source>
        <dbReference type="PROSITE" id="PS50089"/>
    </source>
</evidence>
<dbReference type="InterPro" id="IPR017907">
    <property type="entry name" value="Znf_RING_CS"/>
</dbReference>
<gene>
    <name evidence="9" type="ORF">PSALAMII_LOCUS1205</name>
</gene>
<reference evidence="9" key="1">
    <citation type="submission" date="2021-07" db="EMBL/GenBank/DDBJ databases">
        <authorList>
            <person name="Branca A.L. A."/>
        </authorList>
    </citation>
    <scope>NUCLEOTIDE SEQUENCE</scope>
</reference>
<feature type="short sequence motif" description="GXGXXG" evidence="6">
    <location>
        <begin position="475"/>
        <end position="480"/>
    </location>
</feature>
<dbReference type="Gene3D" id="3.40.1090.10">
    <property type="entry name" value="Cytosolic phospholipase A2 catalytic domain"/>
    <property type="match status" value="1"/>
</dbReference>
<evidence type="ECO:0000256" key="6">
    <source>
        <dbReference type="PROSITE-ProRule" id="PRU01161"/>
    </source>
</evidence>
<evidence type="ECO:0000313" key="9">
    <source>
        <dbReference type="EMBL" id="CAG8272590.1"/>
    </source>
</evidence>
<evidence type="ECO:0000313" key="10">
    <source>
        <dbReference type="Proteomes" id="UP001152592"/>
    </source>
</evidence>
<dbReference type="GO" id="GO:0016042">
    <property type="term" value="P:lipid catabolic process"/>
    <property type="evidence" value="ECO:0007669"/>
    <property type="project" value="UniProtKB-UniRule"/>
</dbReference>
<dbReference type="PROSITE" id="PS00518">
    <property type="entry name" value="ZF_RING_1"/>
    <property type="match status" value="1"/>
</dbReference>
<dbReference type="Proteomes" id="UP001152592">
    <property type="component" value="Unassembled WGS sequence"/>
</dbReference>
<dbReference type="PANTHER" id="PTHR24185">
    <property type="entry name" value="CALCIUM-INDEPENDENT PHOSPHOLIPASE A2-GAMMA"/>
    <property type="match status" value="1"/>
</dbReference>
<evidence type="ECO:0000259" key="8">
    <source>
        <dbReference type="PROSITE" id="PS51635"/>
    </source>
</evidence>
<feature type="short sequence motif" description="DGA/G" evidence="6">
    <location>
        <begin position="654"/>
        <end position="656"/>
    </location>
</feature>
<comment type="caution">
    <text evidence="6">Lacks conserved residue(s) required for the propagation of feature annotation.</text>
</comment>
<dbReference type="GO" id="GO:0046486">
    <property type="term" value="P:glycerolipid metabolic process"/>
    <property type="evidence" value="ECO:0007669"/>
    <property type="project" value="UniProtKB-ARBA"/>
</dbReference>
<keyword evidence="2 5" id="KW-0863">Zinc-finger</keyword>
<dbReference type="InterPro" id="IPR013083">
    <property type="entry name" value="Znf_RING/FYVE/PHD"/>
</dbReference>
<evidence type="ECO:0000256" key="2">
    <source>
        <dbReference type="ARBA" id="ARBA00022771"/>
    </source>
</evidence>
<organism evidence="9 10">
    <name type="scientific">Penicillium salamii</name>
    <dbReference type="NCBI Taxonomy" id="1612424"/>
    <lineage>
        <taxon>Eukaryota</taxon>
        <taxon>Fungi</taxon>
        <taxon>Dikarya</taxon>
        <taxon>Ascomycota</taxon>
        <taxon>Pezizomycotina</taxon>
        <taxon>Eurotiomycetes</taxon>
        <taxon>Eurotiomycetidae</taxon>
        <taxon>Eurotiales</taxon>
        <taxon>Aspergillaceae</taxon>
        <taxon>Penicillium</taxon>
    </lineage>
</organism>
<dbReference type="PANTHER" id="PTHR24185:SF8">
    <property type="entry name" value="PNPLA DOMAIN-CONTAINING PROTEIN"/>
    <property type="match status" value="1"/>
</dbReference>
<dbReference type="PROSITE" id="PS51635">
    <property type="entry name" value="PNPLA"/>
    <property type="match status" value="1"/>
</dbReference>
<name>A0A9W4N6Q9_9EURO</name>
<dbReference type="CDD" id="cd07199">
    <property type="entry name" value="Pat17_PNPLA8_PNPLA9_like"/>
    <property type="match status" value="1"/>
</dbReference>
<dbReference type="GO" id="GO:0008270">
    <property type="term" value="F:zinc ion binding"/>
    <property type="evidence" value="ECO:0007669"/>
    <property type="project" value="UniProtKB-KW"/>
</dbReference>
<protein>
    <submittedName>
        <fullName evidence="9">Uncharacterized protein</fullName>
    </submittedName>
</protein>
<evidence type="ECO:0000256" key="1">
    <source>
        <dbReference type="ARBA" id="ARBA00022723"/>
    </source>
</evidence>
<feature type="domain" description="PNPLA" evidence="8">
    <location>
        <begin position="471"/>
        <end position="667"/>
    </location>
</feature>
<evidence type="ECO:0000256" key="5">
    <source>
        <dbReference type="PROSITE-ProRule" id="PRU00175"/>
    </source>
</evidence>
<dbReference type="GO" id="GO:0047499">
    <property type="term" value="F:calcium-independent phospholipase A2 activity"/>
    <property type="evidence" value="ECO:0007669"/>
    <property type="project" value="TreeGrafter"/>
</dbReference>
<dbReference type="GO" id="GO:0016020">
    <property type="term" value="C:membrane"/>
    <property type="evidence" value="ECO:0007669"/>
    <property type="project" value="TreeGrafter"/>
</dbReference>
<dbReference type="InterPro" id="IPR016035">
    <property type="entry name" value="Acyl_Trfase/lysoPLipase"/>
</dbReference>
<dbReference type="InterPro" id="IPR001841">
    <property type="entry name" value="Znf_RING"/>
</dbReference>
<dbReference type="SUPFAM" id="SSF52151">
    <property type="entry name" value="FabD/lysophospholipase-like"/>
    <property type="match status" value="1"/>
</dbReference>
<feature type="domain" description="RING-type" evidence="7">
    <location>
        <begin position="406"/>
        <end position="452"/>
    </location>
</feature>
<dbReference type="AlphaFoldDB" id="A0A9W4N6Q9"/>
<keyword evidence="6" id="KW-0442">Lipid degradation</keyword>
<dbReference type="Pfam" id="PF01734">
    <property type="entry name" value="Patatin"/>
    <property type="match status" value="1"/>
</dbReference>
<evidence type="ECO:0000256" key="3">
    <source>
        <dbReference type="ARBA" id="ARBA00022833"/>
    </source>
</evidence>
<dbReference type="Gene3D" id="3.30.40.10">
    <property type="entry name" value="Zinc/RING finger domain, C3HC4 (zinc finger)"/>
    <property type="match status" value="1"/>
</dbReference>
<evidence type="ECO:0000256" key="4">
    <source>
        <dbReference type="ARBA" id="ARBA00023098"/>
    </source>
</evidence>
<proteinExistence type="predicted"/>
<dbReference type="PROSITE" id="PS50089">
    <property type="entry name" value="ZF_RING_2"/>
    <property type="match status" value="1"/>
</dbReference>